<dbReference type="EMBL" id="LXQA010272824">
    <property type="protein sequence ID" value="MCI39868.1"/>
    <property type="molecule type" value="Genomic_DNA"/>
</dbReference>
<evidence type="ECO:0000313" key="2">
    <source>
        <dbReference type="Proteomes" id="UP000265520"/>
    </source>
</evidence>
<comment type="caution">
    <text evidence="1">The sequence shown here is derived from an EMBL/GenBank/DDBJ whole genome shotgun (WGS) entry which is preliminary data.</text>
</comment>
<accession>A0A392RTA3</accession>
<protein>
    <submittedName>
        <fullName evidence="1">Uncharacterized protein</fullName>
    </submittedName>
</protein>
<name>A0A392RTA3_9FABA</name>
<feature type="non-terminal residue" evidence="1">
    <location>
        <position position="70"/>
    </location>
</feature>
<reference evidence="1 2" key="1">
    <citation type="journal article" date="2018" name="Front. Plant Sci.">
        <title>Red Clover (Trifolium pratense) and Zigzag Clover (T. medium) - A Picture of Genomic Similarities and Differences.</title>
        <authorList>
            <person name="Dluhosova J."/>
            <person name="Istvanek J."/>
            <person name="Nedelnik J."/>
            <person name="Repkova J."/>
        </authorList>
    </citation>
    <scope>NUCLEOTIDE SEQUENCE [LARGE SCALE GENOMIC DNA]</scope>
    <source>
        <strain evidence="2">cv. 10/8</strain>
        <tissue evidence="1">Leaf</tissue>
    </source>
</reference>
<sequence length="70" mass="8067">MKFWRFHLMPTKVNIPSIVKPPTLELKHLPSHLKYVFLETSQQLPVIVSADLTEDQEARLLSLLRSVGDL</sequence>
<dbReference type="AlphaFoldDB" id="A0A392RTA3"/>
<evidence type="ECO:0000313" key="1">
    <source>
        <dbReference type="EMBL" id="MCI39868.1"/>
    </source>
</evidence>
<organism evidence="1 2">
    <name type="scientific">Trifolium medium</name>
    <dbReference type="NCBI Taxonomy" id="97028"/>
    <lineage>
        <taxon>Eukaryota</taxon>
        <taxon>Viridiplantae</taxon>
        <taxon>Streptophyta</taxon>
        <taxon>Embryophyta</taxon>
        <taxon>Tracheophyta</taxon>
        <taxon>Spermatophyta</taxon>
        <taxon>Magnoliopsida</taxon>
        <taxon>eudicotyledons</taxon>
        <taxon>Gunneridae</taxon>
        <taxon>Pentapetalae</taxon>
        <taxon>rosids</taxon>
        <taxon>fabids</taxon>
        <taxon>Fabales</taxon>
        <taxon>Fabaceae</taxon>
        <taxon>Papilionoideae</taxon>
        <taxon>50 kb inversion clade</taxon>
        <taxon>NPAAA clade</taxon>
        <taxon>Hologalegina</taxon>
        <taxon>IRL clade</taxon>
        <taxon>Trifolieae</taxon>
        <taxon>Trifolium</taxon>
    </lineage>
</organism>
<keyword evidence="2" id="KW-1185">Reference proteome</keyword>
<dbReference type="Proteomes" id="UP000265520">
    <property type="component" value="Unassembled WGS sequence"/>
</dbReference>
<proteinExistence type="predicted"/>